<sequence>MANELRLFVSQMNLAVSGKLDVADHDVGTWIACAYPYDDLHDTQRVCPGERSQGYSNWI</sequence>
<dbReference type="RefSeq" id="WP_390328859.1">
    <property type="nucleotide sequence ID" value="NZ_JBHRTP010000001.1"/>
</dbReference>
<evidence type="ECO:0000313" key="2">
    <source>
        <dbReference type="Proteomes" id="UP001595530"/>
    </source>
</evidence>
<dbReference type="EMBL" id="JBHRTP010000001">
    <property type="protein sequence ID" value="MFC3106384.1"/>
    <property type="molecule type" value="Genomic_DNA"/>
</dbReference>
<organism evidence="1 2">
    <name type="scientific">Undibacterium arcticum</name>
    <dbReference type="NCBI Taxonomy" id="1762892"/>
    <lineage>
        <taxon>Bacteria</taxon>
        <taxon>Pseudomonadati</taxon>
        <taxon>Pseudomonadota</taxon>
        <taxon>Betaproteobacteria</taxon>
        <taxon>Burkholderiales</taxon>
        <taxon>Oxalobacteraceae</taxon>
        <taxon>Undibacterium</taxon>
    </lineage>
</organism>
<evidence type="ECO:0000313" key="1">
    <source>
        <dbReference type="EMBL" id="MFC3106384.1"/>
    </source>
</evidence>
<accession>A0ABV7EUK0</accession>
<keyword evidence="2" id="KW-1185">Reference proteome</keyword>
<proteinExistence type="predicted"/>
<dbReference type="Proteomes" id="UP001595530">
    <property type="component" value="Unassembled WGS sequence"/>
</dbReference>
<gene>
    <name evidence="1" type="ORF">ACFOFO_00125</name>
</gene>
<comment type="caution">
    <text evidence="1">The sequence shown here is derived from an EMBL/GenBank/DDBJ whole genome shotgun (WGS) entry which is preliminary data.</text>
</comment>
<protein>
    <submittedName>
        <fullName evidence="1">Uncharacterized protein</fullName>
    </submittedName>
</protein>
<name>A0ABV7EUK0_9BURK</name>
<reference evidence="2" key="1">
    <citation type="journal article" date="2019" name="Int. J. Syst. Evol. Microbiol.">
        <title>The Global Catalogue of Microorganisms (GCM) 10K type strain sequencing project: providing services to taxonomists for standard genome sequencing and annotation.</title>
        <authorList>
            <consortium name="The Broad Institute Genomics Platform"/>
            <consortium name="The Broad Institute Genome Sequencing Center for Infectious Disease"/>
            <person name="Wu L."/>
            <person name="Ma J."/>
        </authorList>
    </citation>
    <scope>NUCLEOTIDE SEQUENCE [LARGE SCALE GENOMIC DNA]</scope>
    <source>
        <strain evidence="2">KCTC 42986</strain>
    </source>
</reference>